<gene>
    <name evidence="1" type="ORF">FDENT_4681</name>
</gene>
<proteinExistence type="predicted"/>
<name>A0A8H5UJY4_9HYPO</name>
<dbReference type="AlphaFoldDB" id="A0A8H5UJY4"/>
<comment type="caution">
    <text evidence="1">The sequence shown here is derived from an EMBL/GenBank/DDBJ whole genome shotgun (WGS) entry which is preliminary data.</text>
</comment>
<reference evidence="1 2" key="1">
    <citation type="submission" date="2020-05" db="EMBL/GenBank/DDBJ databases">
        <title>Identification and distribution of gene clusters putatively required for synthesis of sphingolipid metabolism inhibitors in phylogenetically diverse species of the filamentous fungus Fusarium.</title>
        <authorList>
            <person name="Kim H.-S."/>
            <person name="Busman M."/>
            <person name="Brown D.W."/>
            <person name="Divon H."/>
            <person name="Uhlig S."/>
            <person name="Proctor R.H."/>
        </authorList>
    </citation>
    <scope>NUCLEOTIDE SEQUENCE [LARGE SCALE GENOMIC DNA]</scope>
    <source>
        <strain evidence="1 2">NRRL 25311</strain>
    </source>
</reference>
<evidence type="ECO:0000313" key="1">
    <source>
        <dbReference type="EMBL" id="KAF5688738.1"/>
    </source>
</evidence>
<accession>A0A8H5UJY4</accession>
<protein>
    <submittedName>
        <fullName evidence="1">Uncharacterized protein</fullName>
    </submittedName>
</protein>
<evidence type="ECO:0000313" key="2">
    <source>
        <dbReference type="Proteomes" id="UP000562682"/>
    </source>
</evidence>
<organism evidence="1 2">
    <name type="scientific">Fusarium denticulatum</name>
    <dbReference type="NCBI Taxonomy" id="48507"/>
    <lineage>
        <taxon>Eukaryota</taxon>
        <taxon>Fungi</taxon>
        <taxon>Dikarya</taxon>
        <taxon>Ascomycota</taxon>
        <taxon>Pezizomycotina</taxon>
        <taxon>Sordariomycetes</taxon>
        <taxon>Hypocreomycetidae</taxon>
        <taxon>Hypocreales</taxon>
        <taxon>Nectriaceae</taxon>
        <taxon>Fusarium</taxon>
        <taxon>Fusarium fujikuroi species complex</taxon>
    </lineage>
</organism>
<keyword evidence="2" id="KW-1185">Reference proteome</keyword>
<dbReference type="Proteomes" id="UP000562682">
    <property type="component" value="Unassembled WGS sequence"/>
</dbReference>
<sequence>MGDQQTSDILETDVYGQNILHASITWPAGLDLLLQQSKVLSLLHDRESNSACPLEIAIWYSGRLCTQADKWALCSDCDCAAPVQQLLEADCCVLDDYFDPVFRESCSFRCRKLLFKHLGDRRRRLRDISLATLPSEVIERYGVAVDSIPNATASFLWEELQSRSDEWGKQGYRISGGLKPSSRECRFDGLFERLLSPEVCSSAGEFGIVPSDEGGFRPILARVASVYDPKAESVVTYLNWLMKHDLKLEDVTNGSQTSVLHQWGGPIGRHVGPCGWVTAKGWRAKVLDEDERSEILDEDSFLLEKLDNLDEEFAREFESRHETVVDFLRGYYTERMEEVVKEMDVAPGDEYKRGLLAAGVVLAEHK</sequence>
<dbReference type="EMBL" id="JAAOAK010000114">
    <property type="protein sequence ID" value="KAF5688738.1"/>
    <property type="molecule type" value="Genomic_DNA"/>
</dbReference>